<accession>A0A2Z6MN23</accession>
<organism evidence="1 2">
    <name type="scientific">Trifolium subterraneum</name>
    <name type="common">Subterranean clover</name>
    <dbReference type="NCBI Taxonomy" id="3900"/>
    <lineage>
        <taxon>Eukaryota</taxon>
        <taxon>Viridiplantae</taxon>
        <taxon>Streptophyta</taxon>
        <taxon>Embryophyta</taxon>
        <taxon>Tracheophyta</taxon>
        <taxon>Spermatophyta</taxon>
        <taxon>Magnoliopsida</taxon>
        <taxon>eudicotyledons</taxon>
        <taxon>Gunneridae</taxon>
        <taxon>Pentapetalae</taxon>
        <taxon>rosids</taxon>
        <taxon>fabids</taxon>
        <taxon>Fabales</taxon>
        <taxon>Fabaceae</taxon>
        <taxon>Papilionoideae</taxon>
        <taxon>50 kb inversion clade</taxon>
        <taxon>NPAAA clade</taxon>
        <taxon>Hologalegina</taxon>
        <taxon>IRL clade</taxon>
        <taxon>Trifolieae</taxon>
        <taxon>Trifolium</taxon>
    </lineage>
</organism>
<reference evidence="2" key="1">
    <citation type="journal article" date="2017" name="Front. Plant Sci.">
        <title>Climate Clever Clovers: New Paradigm to Reduce the Environmental Footprint of Ruminants by Breeding Low Methanogenic Forages Utilizing Haplotype Variation.</title>
        <authorList>
            <person name="Kaur P."/>
            <person name="Appels R."/>
            <person name="Bayer P.E."/>
            <person name="Keeble-Gagnere G."/>
            <person name="Wang J."/>
            <person name="Hirakawa H."/>
            <person name="Shirasawa K."/>
            <person name="Vercoe P."/>
            <person name="Stefanova K."/>
            <person name="Durmic Z."/>
            <person name="Nichols P."/>
            <person name="Revell C."/>
            <person name="Isobe S.N."/>
            <person name="Edwards D."/>
            <person name="Erskine W."/>
        </authorList>
    </citation>
    <scope>NUCLEOTIDE SEQUENCE [LARGE SCALE GENOMIC DNA]</scope>
    <source>
        <strain evidence="2">cv. Daliak</strain>
    </source>
</reference>
<evidence type="ECO:0000313" key="2">
    <source>
        <dbReference type="Proteomes" id="UP000242715"/>
    </source>
</evidence>
<proteinExistence type="predicted"/>
<gene>
    <name evidence="1" type="ORF">TSUD_340390</name>
</gene>
<dbReference type="AlphaFoldDB" id="A0A2Z6MN23"/>
<name>A0A2Z6MN23_TRISU</name>
<protein>
    <submittedName>
        <fullName evidence="1">Uncharacterized protein</fullName>
    </submittedName>
</protein>
<dbReference type="Proteomes" id="UP000242715">
    <property type="component" value="Unassembled WGS sequence"/>
</dbReference>
<dbReference type="EMBL" id="DF973172">
    <property type="protein sequence ID" value="GAU17496.1"/>
    <property type="molecule type" value="Genomic_DNA"/>
</dbReference>
<keyword evidence="2" id="KW-1185">Reference proteome</keyword>
<sequence length="54" mass="5619">MVKGLYLIQMEHGKLISCMVVVVGLIRGGSGERIGGFASGLGKCSVLVAKLWGV</sequence>
<evidence type="ECO:0000313" key="1">
    <source>
        <dbReference type="EMBL" id="GAU17496.1"/>
    </source>
</evidence>